<keyword evidence="1" id="KW-1133">Transmembrane helix</keyword>
<accession>A0A2P2PET4</accession>
<dbReference type="AlphaFoldDB" id="A0A2P2PET4"/>
<sequence length="48" mass="5732">MTFRIIFPGFSFLFNQFGYFDSLSYFFQICLMICSLLMCVLKTHLIFS</sequence>
<reference evidence="2" key="1">
    <citation type="submission" date="2018-02" db="EMBL/GenBank/DDBJ databases">
        <title>Rhizophora mucronata_Transcriptome.</title>
        <authorList>
            <person name="Meera S.P."/>
            <person name="Sreeshan A."/>
            <person name="Augustine A."/>
        </authorList>
    </citation>
    <scope>NUCLEOTIDE SEQUENCE</scope>
    <source>
        <tissue evidence="2">Leaf</tissue>
    </source>
</reference>
<name>A0A2P2PET4_RHIMU</name>
<organism evidence="2">
    <name type="scientific">Rhizophora mucronata</name>
    <name type="common">Asiatic mangrove</name>
    <dbReference type="NCBI Taxonomy" id="61149"/>
    <lineage>
        <taxon>Eukaryota</taxon>
        <taxon>Viridiplantae</taxon>
        <taxon>Streptophyta</taxon>
        <taxon>Embryophyta</taxon>
        <taxon>Tracheophyta</taxon>
        <taxon>Spermatophyta</taxon>
        <taxon>Magnoliopsida</taxon>
        <taxon>eudicotyledons</taxon>
        <taxon>Gunneridae</taxon>
        <taxon>Pentapetalae</taxon>
        <taxon>rosids</taxon>
        <taxon>fabids</taxon>
        <taxon>Malpighiales</taxon>
        <taxon>Rhizophoraceae</taxon>
        <taxon>Rhizophora</taxon>
    </lineage>
</organism>
<dbReference type="EMBL" id="GGEC01072756">
    <property type="protein sequence ID" value="MBX53240.1"/>
    <property type="molecule type" value="Transcribed_RNA"/>
</dbReference>
<keyword evidence="1" id="KW-0472">Membrane</keyword>
<feature type="transmembrane region" description="Helical" evidence="1">
    <location>
        <begin position="25"/>
        <end position="47"/>
    </location>
</feature>
<keyword evidence="1" id="KW-0812">Transmembrane</keyword>
<protein>
    <submittedName>
        <fullName evidence="2">Uncharacterized protein</fullName>
    </submittedName>
</protein>
<proteinExistence type="predicted"/>
<evidence type="ECO:0000313" key="2">
    <source>
        <dbReference type="EMBL" id="MBX53240.1"/>
    </source>
</evidence>
<evidence type="ECO:0000256" key="1">
    <source>
        <dbReference type="SAM" id="Phobius"/>
    </source>
</evidence>